<proteinExistence type="inferred from homology"/>
<gene>
    <name evidence="7" type="primary">hutI</name>
    <name evidence="10" type="ORF">COZ07_08690</name>
    <name evidence="9" type="ORF">COZ58_00215</name>
</gene>
<comment type="caution">
    <text evidence="9">The sequence shown here is derived from an EMBL/GenBank/DDBJ whole genome shotgun (WGS) entry which is preliminary data.</text>
</comment>
<feature type="binding site" evidence="7">
    <location>
        <position position="331"/>
    </location>
    <ligand>
        <name>N-formimidoyl-L-glutamate</name>
        <dbReference type="ChEBI" id="CHEBI:58928"/>
    </ligand>
</feature>
<dbReference type="PANTHER" id="PTHR42752">
    <property type="entry name" value="IMIDAZOLONEPROPIONASE"/>
    <property type="match status" value="1"/>
</dbReference>
<feature type="binding site" evidence="7">
    <location>
        <position position="188"/>
    </location>
    <ligand>
        <name>4-imidazolone-5-propanoate</name>
        <dbReference type="ChEBI" id="CHEBI:77893"/>
    </ligand>
</feature>
<dbReference type="SUPFAM" id="SSF51556">
    <property type="entry name" value="Metallo-dependent hydrolases"/>
    <property type="match status" value="1"/>
</dbReference>
<evidence type="ECO:0000256" key="4">
    <source>
        <dbReference type="ARBA" id="ARBA00022808"/>
    </source>
</evidence>
<sequence>MNKGNILIKNASEVVTCSGFEAKTGKEMSDLKIISDGAVIIEKGIIKAVDKTDKVLRFFEDTNNYQVIDASGKSVLPGFVDSHTHFVFGGYRAEEFCWRLSGISYMDIMQRGGGIINTVKATRAASQKELYNEGIKRLNSMLSFGITTVEGKSGYGLNYETEIKQLEVMDELDKTHPIDIVKTFLGAHAVPEEYKGKEDKFLDYIITEILPVVAEKRLAEFCDIFCEKNVFSIEQSKRLLLKAKEMGLGLKIHADEIVQLGGAELAAELGAVSADHLLQASERGIKEMARAGVVATLLPGTAFSLKEPYAKARYMIDNHCAVALATDMNPGSCFTESIPLIFALATIYMNMSVEEAISALTINGAAALNRAETIGSIDVGKKGDMSILEFPSYKYIPYHLGVSCVEKVIKNGKIIFDKER</sequence>
<evidence type="ECO:0000313" key="9">
    <source>
        <dbReference type="EMBL" id="PIX35357.1"/>
    </source>
</evidence>
<feature type="binding site" evidence="7">
    <location>
        <position position="92"/>
    </location>
    <ligand>
        <name>4-imidazolone-5-propanoate</name>
        <dbReference type="ChEBI" id="CHEBI:77893"/>
    </ligand>
</feature>
<dbReference type="Proteomes" id="UP000230646">
    <property type="component" value="Unassembled WGS sequence"/>
</dbReference>
<feature type="binding site" evidence="7">
    <location>
        <position position="253"/>
    </location>
    <ligand>
        <name>Fe(3+)</name>
        <dbReference type="ChEBI" id="CHEBI:29034"/>
    </ligand>
</feature>
<dbReference type="EC" id="3.5.2.7" evidence="1 7"/>
<dbReference type="InterPro" id="IPR006680">
    <property type="entry name" value="Amidohydro-rel"/>
</dbReference>
<feature type="domain" description="Amidohydrolase-related" evidence="8">
    <location>
        <begin position="75"/>
        <end position="415"/>
    </location>
</feature>
<feature type="binding site" evidence="7">
    <location>
        <position position="85"/>
    </location>
    <ligand>
        <name>Fe(3+)</name>
        <dbReference type="ChEBI" id="CHEBI:29034"/>
    </ligand>
</feature>
<dbReference type="SUPFAM" id="SSF51338">
    <property type="entry name" value="Composite domain of metallo-dependent hydrolases"/>
    <property type="match status" value="1"/>
</dbReference>
<feature type="binding site" evidence="7">
    <location>
        <position position="253"/>
    </location>
    <ligand>
        <name>Zn(2+)</name>
        <dbReference type="ChEBI" id="CHEBI:29105"/>
    </ligand>
</feature>
<accession>A0A2M7PLX0</accession>
<dbReference type="AlphaFoldDB" id="A0A2M7KB51"/>
<evidence type="ECO:0000313" key="10">
    <source>
        <dbReference type="EMBL" id="PIY31599.1"/>
    </source>
</evidence>
<feature type="binding site" evidence="7">
    <location>
        <position position="256"/>
    </location>
    <ligand>
        <name>4-imidazolone-5-propanoate</name>
        <dbReference type="ChEBI" id="CHEBI:77893"/>
    </ligand>
</feature>
<reference evidence="9" key="1">
    <citation type="submission" date="2017-09" db="EMBL/GenBank/DDBJ databases">
        <title>Depth-based differentiation of microbial function through sediment-hosted aquifers and enrichment of novel symbionts in the deep terrestrial subsurface.</title>
        <authorList>
            <person name="Probst A.J."/>
            <person name="Ladd B."/>
            <person name="Jarett J.K."/>
            <person name="Geller-Mcgrath D.E."/>
            <person name="Sieber C.M.K."/>
            <person name="Emerson J.B."/>
            <person name="Anantharaman K."/>
            <person name="Thomas B.C."/>
            <person name="Malmstrom R."/>
            <person name="Stieglmeier M."/>
            <person name="Klingl A."/>
            <person name="Woyke T."/>
            <person name="Ryan C.M."/>
            <person name="Banfield J.F."/>
        </authorList>
    </citation>
    <scope>NUCLEOTIDE SEQUENCE</scope>
    <source>
        <strain evidence="9">CG_4_8_14_3_um_filter_34_18</strain>
    </source>
</reference>
<keyword evidence="3 7" id="KW-0378">Hydrolase</keyword>
<dbReference type="EMBL" id="PFKO01000320">
    <property type="protein sequence ID" value="PIY31599.1"/>
    <property type="molecule type" value="Genomic_DNA"/>
</dbReference>
<evidence type="ECO:0000313" key="11">
    <source>
        <dbReference type="Proteomes" id="UP000230646"/>
    </source>
</evidence>
<dbReference type="FunFam" id="3.20.20.140:FF:000007">
    <property type="entry name" value="Imidazolonepropionase"/>
    <property type="match status" value="1"/>
</dbReference>
<dbReference type="InterPro" id="IPR032466">
    <property type="entry name" value="Metal_Hydrolase"/>
</dbReference>
<dbReference type="InterPro" id="IPR011059">
    <property type="entry name" value="Metal-dep_hydrolase_composite"/>
</dbReference>
<dbReference type="GO" id="GO:0019556">
    <property type="term" value="P:L-histidine catabolic process to glutamate and formamide"/>
    <property type="evidence" value="ECO:0007669"/>
    <property type="project" value="UniProtKB-UniRule"/>
</dbReference>
<evidence type="ECO:0000256" key="3">
    <source>
        <dbReference type="ARBA" id="ARBA00022801"/>
    </source>
</evidence>
<dbReference type="Gene3D" id="3.20.20.140">
    <property type="entry name" value="Metal-dependent hydrolases"/>
    <property type="match status" value="1"/>
</dbReference>
<comment type="cofactor">
    <cofactor evidence="7">
        <name>Zn(2+)</name>
        <dbReference type="ChEBI" id="CHEBI:29105"/>
    </cofactor>
    <cofactor evidence="7">
        <name>Fe(3+)</name>
        <dbReference type="ChEBI" id="CHEBI:29034"/>
    </cofactor>
    <text evidence="7">Binds 1 zinc or iron ion per subunit.</text>
</comment>
<accession>A0A2M7KB51</accession>
<evidence type="ECO:0000256" key="2">
    <source>
        <dbReference type="ARBA" id="ARBA00022723"/>
    </source>
</evidence>
<keyword evidence="7" id="KW-0963">Cytoplasm</keyword>
<dbReference type="NCBIfam" id="TIGR01224">
    <property type="entry name" value="hutI"/>
    <property type="match status" value="1"/>
</dbReference>
<feature type="binding site" evidence="7">
    <location>
        <position position="155"/>
    </location>
    <ligand>
        <name>4-imidazolone-5-propanoate</name>
        <dbReference type="ChEBI" id="CHEBI:77893"/>
    </ligand>
</feature>
<feature type="binding site" evidence="7">
    <location>
        <position position="327"/>
    </location>
    <ligand>
        <name>Fe(3+)</name>
        <dbReference type="ChEBI" id="CHEBI:29034"/>
    </ligand>
</feature>
<keyword evidence="4 7" id="KW-0369">Histidine metabolism</keyword>
<dbReference type="GO" id="GO:0005737">
    <property type="term" value="C:cytoplasm"/>
    <property type="evidence" value="ECO:0007669"/>
    <property type="project" value="UniProtKB-SubCell"/>
</dbReference>
<reference evidence="11 12" key="2">
    <citation type="submission" date="2017-09" db="EMBL/GenBank/DDBJ databases">
        <title>Depth-based differentiation of microbial function through sediment-hosted aquifers and enrichment of novel symbionts in the deep terrestrial subsurface.</title>
        <authorList>
            <person name="Probst A.J."/>
            <person name="Ladd B."/>
            <person name="Jarett J.K."/>
            <person name="Geller-Mcgrath D.E."/>
            <person name="Sieber C.M."/>
            <person name="Emerson J.B."/>
            <person name="Anantharaman K."/>
            <person name="Thomas B.C."/>
            <person name="Malmstrom R."/>
            <person name="Stieglmeier M."/>
            <person name="Klingl A."/>
            <person name="Woyke T."/>
            <person name="Ryan C.M."/>
            <person name="Banfield J.F."/>
        </authorList>
    </citation>
    <scope>NUCLEOTIDE SEQUENCE [LARGE SCALE GENOMIC DNA]</scope>
    <source>
        <strain evidence="10">CG_4_10_14_3_um_filter_34_13</strain>
    </source>
</reference>
<feature type="binding site" evidence="7">
    <location>
        <position position="83"/>
    </location>
    <ligand>
        <name>Fe(3+)</name>
        <dbReference type="ChEBI" id="CHEBI:29034"/>
    </ligand>
</feature>
<evidence type="ECO:0000256" key="7">
    <source>
        <dbReference type="HAMAP-Rule" id="MF_00372"/>
    </source>
</evidence>
<dbReference type="InterPro" id="IPR005920">
    <property type="entry name" value="HutI"/>
</dbReference>
<dbReference type="Proteomes" id="UP000231493">
    <property type="component" value="Unassembled WGS sequence"/>
</dbReference>
<dbReference type="CDD" id="cd01296">
    <property type="entry name" value="Imidazolone-5PH"/>
    <property type="match status" value="1"/>
</dbReference>
<dbReference type="HAMAP" id="MF_00372">
    <property type="entry name" value="HutI"/>
    <property type="match status" value="1"/>
</dbReference>
<dbReference type="UniPathway" id="UPA00379">
    <property type="reaction ID" value="UER00551"/>
</dbReference>
<dbReference type="GO" id="GO:0005506">
    <property type="term" value="F:iron ion binding"/>
    <property type="evidence" value="ECO:0007669"/>
    <property type="project" value="UniProtKB-UniRule"/>
</dbReference>
<dbReference type="EMBL" id="PFIP01000007">
    <property type="protein sequence ID" value="PIX35357.1"/>
    <property type="molecule type" value="Genomic_DNA"/>
</dbReference>
<comment type="function">
    <text evidence="7">Catalyzes the hydrolytic cleavage of the carbon-nitrogen bond in imidazolone-5-propanoate to yield N-formimidoyl-L-glutamate. It is the third step in the universal histidine degradation pathway.</text>
</comment>
<dbReference type="GO" id="GO:0008270">
    <property type="term" value="F:zinc ion binding"/>
    <property type="evidence" value="ECO:0007669"/>
    <property type="project" value="UniProtKB-UniRule"/>
</dbReference>
<dbReference type="GO" id="GO:0019557">
    <property type="term" value="P:L-histidine catabolic process to glutamate and formate"/>
    <property type="evidence" value="ECO:0007669"/>
    <property type="project" value="UniProtKB-UniPathway"/>
</dbReference>
<comment type="subcellular location">
    <subcellularLocation>
        <location evidence="7">Cytoplasm</location>
    </subcellularLocation>
</comment>
<evidence type="ECO:0000313" key="12">
    <source>
        <dbReference type="Proteomes" id="UP000231493"/>
    </source>
</evidence>
<feature type="binding site" evidence="7">
    <location>
        <position position="155"/>
    </location>
    <ligand>
        <name>N-formimidoyl-L-glutamate</name>
        <dbReference type="ChEBI" id="CHEBI:58928"/>
    </ligand>
</feature>
<evidence type="ECO:0000256" key="6">
    <source>
        <dbReference type="ARBA" id="ARBA00023004"/>
    </source>
</evidence>
<feature type="binding site" evidence="7">
    <location>
        <position position="83"/>
    </location>
    <ligand>
        <name>Zn(2+)</name>
        <dbReference type="ChEBI" id="CHEBI:29105"/>
    </ligand>
</feature>
<dbReference type="GO" id="GO:0050480">
    <property type="term" value="F:imidazolonepropionase activity"/>
    <property type="evidence" value="ECO:0007669"/>
    <property type="project" value="UniProtKB-UniRule"/>
</dbReference>
<comment type="pathway">
    <text evidence="7">Amino-acid degradation; L-histidine degradation into L-glutamate; N-formimidoyl-L-glutamate from L-histidine: step 3/3.</text>
</comment>
<feature type="binding site" evidence="7">
    <location>
        <position position="329"/>
    </location>
    <ligand>
        <name>N-formimidoyl-L-glutamate</name>
        <dbReference type="ChEBI" id="CHEBI:58928"/>
    </ligand>
</feature>
<evidence type="ECO:0000256" key="1">
    <source>
        <dbReference type="ARBA" id="ARBA00012864"/>
    </source>
</evidence>
<keyword evidence="6 7" id="KW-0408">Iron</keyword>
<feature type="binding site" evidence="7">
    <location>
        <position position="85"/>
    </location>
    <ligand>
        <name>Zn(2+)</name>
        <dbReference type="ChEBI" id="CHEBI:29105"/>
    </ligand>
</feature>
<dbReference type="PANTHER" id="PTHR42752:SF1">
    <property type="entry name" value="IMIDAZOLONEPROPIONASE-RELATED"/>
    <property type="match status" value="1"/>
</dbReference>
<organism evidence="9 12">
    <name type="scientific">Candidatus Infernicultor aquiphilus</name>
    <dbReference type="NCBI Taxonomy" id="1805029"/>
    <lineage>
        <taxon>Bacteria</taxon>
        <taxon>Pseudomonadati</taxon>
        <taxon>Atribacterota</taxon>
        <taxon>Candidatus Phoenicimicrobiia</taxon>
        <taxon>Candidatus Pheonicimicrobiales</taxon>
        <taxon>Candidatus Phoenicimicrobiaceae</taxon>
        <taxon>Candidatus Infernicultor</taxon>
    </lineage>
</organism>
<protein>
    <recommendedName>
        <fullName evidence="1 7">Imidazolonepropionase</fullName>
        <ecNumber evidence="1 7">3.5.2.7</ecNumber>
    </recommendedName>
    <alternativeName>
        <fullName evidence="7">Imidazolone-5-propionate hydrolase</fullName>
    </alternativeName>
</protein>
<evidence type="ECO:0000256" key="5">
    <source>
        <dbReference type="ARBA" id="ARBA00022833"/>
    </source>
</evidence>
<keyword evidence="5 7" id="KW-0862">Zinc</keyword>
<feature type="binding site" evidence="7">
    <location>
        <position position="327"/>
    </location>
    <ligand>
        <name>Zn(2+)</name>
        <dbReference type="ChEBI" id="CHEBI:29105"/>
    </ligand>
</feature>
<comment type="similarity">
    <text evidence="7">Belongs to the metallo-dependent hydrolases superfamily. HutI family.</text>
</comment>
<dbReference type="RefSeq" id="WP_406608214.1">
    <property type="nucleotide sequence ID" value="NZ_PFKO01000320.1"/>
</dbReference>
<dbReference type="Pfam" id="PF01979">
    <property type="entry name" value="Amidohydro_1"/>
    <property type="match status" value="1"/>
</dbReference>
<dbReference type="Gene3D" id="2.30.40.10">
    <property type="entry name" value="Urease, subunit C, domain 1"/>
    <property type="match status" value="1"/>
</dbReference>
<name>A0A2M7KB51_9BACT</name>
<evidence type="ECO:0000259" key="8">
    <source>
        <dbReference type="Pfam" id="PF01979"/>
    </source>
</evidence>
<comment type="catalytic activity">
    <reaction evidence="7">
        <text>4-imidazolone-5-propanoate + H2O = N-formimidoyl-L-glutamate</text>
        <dbReference type="Rhea" id="RHEA:23660"/>
        <dbReference type="ChEBI" id="CHEBI:15377"/>
        <dbReference type="ChEBI" id="CHEBI:58928"/>
        <dbReference type="ChEBI" id="CHEBI:77893"/>
        <dbReference type="EC" id="3.5.2.7"/>
    </reaction>
</comment>
<keyword evidence="2 7" id="KW-0479">Metal-binding</keyword>
<feature type="binding site" evidence="7">
    <location>
        <position position="332"/>
    </location>
    <ligand>
        <name>4-imidazolone-5-propanoate</name>
        <dbReference type="ChEBI" id="CHEBI:77893"/>
    </ligand>
</feature>